<comment type="similarity">
    <text evidence="2">Belongs to the binding-protein-dependent transport system permease family. AraH/RbsC subfamily.</text>
</comment>
<reference evidence="8 9" key="1">
    <citation type="submission" date="2024-08" db="EMBL/GenBank/DDBJ databases">
        <title>Pantoea ronii - a newly identified human opportunistic pathogen.</title>
        <authorList>
            <person name="Keidar-Friedman D."/>
            <person name="Sorek N."/>
            <person name="Leshin-Carmel D."/>
            <person name="Tsur A."/>
            <person name="Amsalem M."/>
            <person name="Tolkach D."/>
            <person name="Brosh-Nissimov T."/>
        </authorList>
    </citation>
    <scope>NUCLEOTIDE SEQUENCE [LARGE SCALE GENOMIC DNA]</scope>
    <source>
        <strain evidence="8 9">AA23256</strain>
    </source>
</reference>
<keyword evidence="4 7" id="KW-0812">Transmembrane</keyword>
<evidence type="ECO:0000313" key="8">
    <source>
        <dbReference type="EMBL" id="MFH8134915.1"/>
    </source>
</evidence>
<dbReference type="Proteomes" id="UP001611251">
    <property type="component" value="Unassembled WGS sequence"/>
</dbReference>
<feature type="transmembrane region" description="Helical" evidence="7">
    <location>
        <begin position="62"/>
        <end position="83"/>
    </location>
</feature>
<evidence type="ECO:0000256" key="4">
    <source>
        <dbReference type="ARBA" id="ARBA00022692"/>
    </source>
</evidence>
<keyword evidence="5 7" id="KW-1133">Transmembrane helix</keyword>
<sequence length="338" mass="34795">MTTSIKNSRNAPANAQAKQESRAPGVKHIGLLITRWILPVATIALMVWFTTQTPVFFTVDNLLAIATQNAPTFIVASMFAMLMMAGYVDLSVGSVLALVGVCAGLALNAWGLIPGILVGLAVGLLAGLINGVLIGMLSFSPIVVTLGGLAAARGLAQYLGQGSIYGFPDAFADFGSDTTLDLPNLVLVAAVVCLAAVIATTCFPVGRKIIAIGVNARAAFLIGIPVRFVITALYALTGLAVGIAGLLQISRLNSAPSGTLGEGFEVIILTAVLLGGVPFTGGKGSIWRVLVGVWLIGTLRNGLILLDIGTELSGIITGGVLVMAAALEAVRYYIHKAK</sequence>
<protein>
    <submittedName>
        <fullName evidence="8">ABC transporter permease</fullName>
    </submittedName>
</protein>
<evidence type="ECO:0000256" key="7">
    <source>
        <dbReference type="SAM" id="Phobius"/>
    </source>
</evidence>
<evidence type="ECO:0000256" key="6">
    <source>
        <dbReference type="ARBA" id="ARBA00023136"/>
    </source>
</evidence>
<feature type="transmembrane region" description="Helical" evidence="7">
    <location>
        <begin position="218"/>
        <end position="247"/>
    </location>
</feature>
<dbReference type="Pfam" id="PF02653">
    <property type="entry name" value="BPD_transp_2"/>
    <property type="match status" value="1"/>
</dbReference>
<proteinExistence type="inferred from homology"/>
<dbReference type="PANTHER" id="PTHR32196">
    <property type="entry name" value="ABC TRANSPORTER PERMEASE PROTEIN YPHD-RELATED-RELATED"/>
    <property type="match status" value="1"/>
</dbReference>
<evidence type="ECO:0000313" key="9">
    <source>
        <dbReference type="Proteomes" id="UP001611251"/>
    </source>
</evidence>
<feature type="transmembrane region" description="Helical" evidence="7">
    <location>
        <begin position="286"/>
        <end position="306"/>
    </location>
</feature>
<feature type="transmembrane region" description="Helical" evidence="7">
    <location>
        <begin position="312"/>
        <end position="334"/>
    </location>
</feature>
<accession>A0ABW7PYS3</accession>
<feature type="transmembrane region" description="Helical" evidence="7">
    <location>
        <begin position="90"/>
        <end position="110"/>
    </location>
</feature>
<feature type="transmembrane region" description="Helical" evidence="7">
    <location>
        <begin position="259"/>
        <end position="279"/>
    </location>
</feature>
<name>A0ABW7PYS3_9GAMM</name>
<evidence type="ECO:0000256" key="1">
    <source>
        <dbReference type="ARBA" id="ARBA00004429"/>
    </source>
</evidence>
<dbReference type="CDD" id="cd06579">
    <property type="entry name" value="TM_PBP1_transp_AraH_like"/>
    <property type="match status" value="1"/>
</dbReference>
<organism evidence="8 9">
    <name type="scientific">Pantoea osteomyelitidis</name>
    <dbReference type="NCBI Taxonomy" id="3230026"/>
    <lineage>
        <taxon>Bacteria</taxon>
        <taxon>Pseudomonadati</taxon>
        <taxon>Pseudomonadota</taxon>
        <taxon>Gammaproteobacteria</taxon>
        <taxon>Enterobacterales</taxon>
        <taxon>Erwiniaceae</taxon>
        <taxon>Pantoea</taxon>
    </lineage>
</organism>
<evidence type="ECO:0000256" key="3">
    <source>
        <dbReference type="ARBA" id="ARBA00022475"/>
    </source>
</evidence>
<keyword evidence="3" id="KW-1003">Cell membrane</keyword>
<comment type="subcellular location">
    <subcellularLocation>
        <location evidence="1">Cell inner membrane</location>
        <topology evidence="1">Multi-pass membrane protein</topology>
    </subcellularLocation>
</comment>
<keyword evidence="6 7" id="KW-0472">Membrane</keyword>
<comment type="caution">
    <text evidence="8">The sequence shown here is derived from an EMBL/GenBank/DDBJ whole genome shotgun (WGS) entry which is preliminary data.</text>
</comment>
<feature type="transmembrane region" description="Helical" evidence="7">
    <location>
        <begin position="185"/>
        <end position="206"/>
    </location>
</feature>
<feature type="transmembrane region" description="Helical" evidence="7">
    <location>
        <begin position="142"/>
        <end position="165"/>
    </location>
</feature>
<feature type="transmembrane region" description="Helical" evidence="7">
    <location>
        <begin position="116"/>
        <end position="135"/>
    </location>
</feature>
<feature type="transmembrane region" description="Helical" evidence="7">
    <location>
        <begin position="29"/>
        <end position="50"/>
    </location>
</feature>
<dbReference type="PANTHER" id="PTHR32196:SF72">
    <property type="entry name" value="RIBOSE IMPORT PERMEASE PROTEIN RBSC"/>
    <property type="match status" value="1"/>
</dbReference>
<evidence type="ECO:0000256" key="5">
    <source>
        <dbReference type="ARBA" id="ARBA00022989"/>
    </source>
</evidence>
<dbReference type="EMBL" id="JBGFSN010000004">
    <property type="protein sequence ID" value="MFH8134915.1"/>
    <property type="molecule type" value="Genomic_DNA"/>
</dbReference>
<dbReference type="InterPro" id="IPR001851">
    <property type="entry name" value="ABC_transp_permease"/>
</dbReference>
<evidence type="ECO:0000256" key="2">
    <source>
        <dbReference type="ARBA" id="ARBA00007942"/>
    </source>
</evidence>
<gene>
    <name evidence="8" type="ORF">ABU178_12130</name>
</gene>
<dbReference type="RefSeq" id="WP_397215115.1">
    <property type="nucleotide sequence ID" value="NZ_JBGFSN010000004.1"/>
</dbReference>
<keyword evidence="9" id="KW-1185">Reference proteome</keyword>